<dbReference type="InterPro" id="IPR005524">
    <property type="entry name" value="DUF318"/>
</dbReference>
<evidence type="ECO:0000256" key="7">
    <source>
        <dbReference type="SAM" id="Phobius"/>
    </source>
</evidence>
<evidence type="ECO:0000313" key="9">
    <source>
        <dbReference type="Proteomes" id="UP000021315"/>
    </source>
</evidence>
<feature type="transmembrane region" description="Helical" evidence="7">
    <location>
        <begin position="68"/>
        <end position="86"/>
    </location>
</feature>
<feature type="transmembrane region" description="Helical" evidence="7">
    <location>
        <begin position="12"/>
        <end position="31"/>
    </location>
</feature>
<dbReference type="STRING" id="1453999.AW06_004328"/>
<feature type="transmembrane region" description="Helical" evidence="7">
    <location>
        <begin position="292"/>
        <end position="314"/>
    </location>
</feature>
<feature type="transmembrane region" description="Helical" evidence="7">
    <location>
        <begin position="106"/>
        <end position="129"/>
    </location>
</feature>
<feature type="transmembrane region" description="Helical" evidence="7">
    <location>
        <begin position="232"/>
        <end position="251"/>
    </location>
</feature>
<feature type="transmembrane region" description="Helical" evidence="7">
    <location>
        <begin position="263"/>
        <end position="280"/>
    </location>
</feature>
<keyword evidence="5 7" id="KW-1133">Transmembrane helix</keyword>
<gene>
    <name evidence="8" type="ORF">AW06_004328</name>
</gene>
<dbReference type="EMBL" id="JDST02000137">
    <property type="protein sequence ID" value="KFB74738.1"/>
    <property type="molecule type" value="Genomic_DNA"/>
</dbReference>
<evidence type="ECO:0000256" key="2">
    <source>
        <dbReference type="ARBA" id="ARBA00006386"/>
    </source>
</evidence>
<protein>
    <submittedName>
        <fullName evidence="8">Permease</fullName>
    </submittedName>
</protein>
<comment type="caution">
    <text evidence="8">The sequence shown here is derived from an EMBL/GenBank/DDBJ whole genome shotgun (WGS) entry which is preliminary data.</text>
</comment>
<sequence>MSSPILTRNSDQGVTTWGVGLFVAGVVWLAIYRHLTEFADAVIAALGLAHGTHLGEAVYFFFYDTPKVLLLLTGIVFLMGVIQTFFSPERTRALLSGKRVGVGNVLAATLGIVTPFCSCSAVPLFIGFLSAGVPLGVTFSFLISAPMVNEVALALLFGLFGWQVAALYLGLGLLVAIVAGLVIGKLKMEPYLEDWVQGILAGTAPELAGESFTWVGRFRAGWSHVKEIVGKVWPYILAGIAIGAAIHGYVPEDFMASLMGKEAPWWSLPAAVALGVPMYANAAGMIPIVEALIGKGAALGTVLAFMMSVIALSLPEMIILRKVLRMRLIVTFAGVVAGGILLVGYVFNLVL</sequence>
<dbReference type="Pfam" id="PF03773">
    <property type="entry name" value="ArsP_1"/>
    <property type="match status" value="1"/>
</dbReference>
<feature type="transmembrane region" description="Helical" evidence="7">
    <location>
        <begin position="326"/>
        <end position="347"/>
    </location>
</feature>
<feature type="transmembrane region" description="Helical" evidence="7">
    <location>
        <begin position="164"/>
        <end position="183"/>
    </location>
</feature>
<feature type="transmembrane region" description="Helical" evidence="7">
    <location>
        <begin position="38"/>
        <end position="62"/>
    </location>
</feature>
<evidence type="ECO:0000256" key="5">
    <source>
        <dbReference type="ARBA" id="ARBA00022989"/>
    </source>
</evidence>
<evidence type="ECO:0000256" key="6">
    <source>
        <dbReference type="ARBA" id="ARBA00023136"/>
    </source>
</evidence>
<organism evidence="8 9">
    <name type="scientific">Candidatus Accumulibacter cognatus</name>
    <dbReference type="NCBI Taxonomy" id="2954383"/>
    <lineage>
        <taxon>Bacteria</taxon>
        <taxon>Pseudomonadati</taxon>
        <taxon>Pseudomonadota</taxon>
        <taxon>Betaproteobacteria</taxon>
        <taxon>Candidatus Accumulibacter</taxon>
    </lineage>
</organism>
<dbReference type="RefSeq" id="WP_034953695.1">
    <property type="nucleotide sequence ID" value="NZ_JDST02000137.1"/>
</dbReference>
<keyword evidence="3" id="KW-1003">Cell membrane</keyword>
<dbReference type="InterPro" id="IPR053166">
    <property type="entry name" value="UPF0718_permease"/>
</dbReference>
<proteinExistence type="inferred from homology"/>
<evidence type="ECO:0000256" key="4">
    <source>
        <dbReference type="ARBA" id="ARBA00022692"/>
    </source>
</evidence>
<accession>A0A080M0M2</accession>
<comment type="subcellular location">
    <subcellularLocation>
        <location evidence="1">Cell membrane</location>
        <topology evidence="1">Multi-pass membrane protein</topology>
    </subcellularLocation>
</comment>
<dbReference type="PANTHER" id="PTHR42775:SF1">
    <property type="entry name" value="PERMEASE RV2963-RELATED"/>
    <property type="match status" value="1"/>
</dbReference>
<evidence type="ECO:0000256" key="3">
    <source>
        <dbReference type="ARBA" id="ARBA00022475"/>
    </source>
</evidence>
<comment type="similarity">
    <text evidence="2">Belongs to the UPF0718 family.</text>
</comment>
<evidence type="ECO:0000256" key="1">
    <source>
        <dbReference type="ARBA" id="ARBA00004651"/>
    </source>
</evidence>
<dbReference type="GO" id="GO:0005886">
    <property type="term" value="C:plasma membrane"/>
    <property type="evidence" value="ECO:0007669"/>
    <property type="project" value="UniProtKB-SubCell"/>
</dbReference>
<feature type="transmembrane region" description="Helical" evidence="7">
    <location>
        <begin position="135"/>
        <end position="157"/>
    </location>
</feature>
<keyword evidence="9" id="KW-1185">Reference proteome</keyword>
<evidence type="ECO:0000313" key="8">
    <source>
        <dbReference type="EMBL" id="KFB74738.1"/>
    </source>
</evidence>
<keyword evidence="6 7" id="KW-0472">Membrane</keyword>
<dbReference type="AlphaFoldDB" id="A0A080M0M2"/>
<reference evidence="8" key="1">
    <citation type="submission" date="2014-02" db="EMBL/GenBank/DDBJ databases">
        <title>Expanding our view of genomic diversity in Candidatus Accumulibacter clades.</title>
        <authorList>
            <person name="Skennerton C.T."/>
            <person name="Barr J.J."/>
            <person name="Slater F.R."/>
            <person name="Bond P.L."/>
            <person name="Tyson G.W."/>
        </authorList>
    </citation>
    <scope>NUCLEOTIDE SEQUENCE [LARGE SCALE GENOMIC DNA]</scope>
</reference>
<dbReference type="PANTHER" id="PTHR42775">
    <property type="entry name" value="PERMEASE RV2963-RELATED"/>
    <property type="match status" value="1"/>
</dbReference>
<keyword evidence="4 7" id="KW-0812">Transmembrane</keyword>
<name>A0A080M0M2_9PROT</name>
<dbReference type="Proteomes" id="UP000021315">
    <property type="component" value="Unassembled WGS sequence"/>
</dbReference>